<protein>
    <submittedName>
        <fullName evidence="3">PAS domain S-box-containing protein</fullName>
    </submittedName>
</protein>
<dbReference type="InterPro" id="IPR052155">
    <property type="entry name" value="Biofilm_reg_signaling"/>
</dbReference>
<dbReference type="EMBL" id="QAYG01000001">
    <property type="protein sequence ID" value="PTW62888.1"/>
    <property type="molecule type" value="Genomic_DNA"/>
</dbReference>
<evidence type="ECO:0000313" key="4">
    <source>
        <dbReference type="Proteomes" id="UP000244081"/>
    </source>
</evidence>
<evidence type="ECO:0000259" key="2">
    <source>
        <dbReference type="PROSITE" id="PS50113"/>
    </source>
</evidence>
<feature type="domain" description="PAS" evidence="1">
    <location>
        <begin position="3"/>
        <end position="57"/>
    </location>
</feature>
<dbReference type="InterPro" id="IPR000700">
    <property type="entry name" value="PAS-assoc_C"/>
</dbReference>
<dbReference type="AlphaFoldDB" id="A0A2T5VGM3"/>
<dbReference type="PANTHER" id="PTHR44757:SF2">
    <property type="entry name" value="BIOFILM ARCHITECTURE MAINTENANCE PROTEIN MBAA"/>
    <property type="match status" value="1"/>
</dbReference>
<dbReference type="CDD" id="cd00130">
    <property type="entry name" value="PAS"/>
    <property type="match status" value="1"/>
</dbReference>
<dbReference type="Gene3D" id="3.30.450.20">
    <property type="entry name" value="PAS domain"/>
    <property type="match status" value="1"/>
</dbReference>
<sequence>MEKNEIAIKLLEGMPDAVVVCDQEGIIRFWNAGAQRIFGFSESEALGQSLDIIIPENTRERHWTGYAKTMRTGKTVYGAGDLLSVPAVRKNGTRISVQFSIVPFQDETGNLTAIAAIMRDVTLDFEERKLLRQALREARS</sequence>
<dbReference type="InterPro" id="IPR000014">
    <property type="entry name" value="PAS"/>
</dbReference>
<accession>A0A2T5VGM3</accession>
<evidence type="ECO:0000259" key="1">
    <source>
        <dbReference type="PROSITE" id="PS50112"/>
    </source>
</evidence>
<dbReference type="NCBIfam" id="TIGR00229">
    <property type="entry name" value="sensory_box"/>
    <property type="match status" value="1"/>
</dbReference>
<dbReference type="PANTHER" id="PTHR44757">
    <property type="entry name" value="DIGUANYLATE CYCLASE DGCP"/>
    <property type="match status" value="1"/>
</dbReference>
<name>A0A2T5VGM3_9HYPH</name>
<dbReference type="Pfam" id="PF13426">
    <property type="entry name" value="PAS_9"/>
    <property type="match status" value="1"/>
</dbReference>
<gene>
    <name evidence="3" type="ORF">C8N35_101937</name>
</gene>
<evidence type="ECO:0000313" key="3">
    <source>
        <dbReference type="EMBL" id="PTW62888.1"/>
    </source>
</evidence>
<proteinExistence type="predicted"/>
<dbReference type="Proteomes" id="UP000244081">
    <property type="component" value="Unassembled WGS sequence"/>
</dbReference>
<feature type="domain" description="PAC" evidence="2">
    <location>
        <begin position="81"/>
        <end position="133"/>
    </location>
</feature>
<organism evidence="3 4">
    <name type="scientific">Breoghania corrubedonensis</name>
    <dbReference type="NCBI Taxonomy" id="665038"/>
    <lineage>
        <taxon>Bacteria</taxon>
        <taxon>Pseudomonadati</taxon>
        <taxon>Pseudomonadota</taxon>
        <taxon>Alphaproteobacteria</taxon>
        <taxon>Hyphomicrobiales</taxon>
        <taxon>Stappiaceae</taxon>
        <taxon>Breoghania</taxon>
    </lineage>
</organism>
<dbReference type="PROSITE" id="PS50113">
    <property type="entry name" value="PAC"/>
    <property type="match status" value="1"/>
</dbReference>
<dbReference type="OrthoDB" id="341208at2"/>
<reference evidence="3 4" key="1">
    <citation type="submission" date="2018-04" db="EMBL/GenBank/DDBJ databases">
        <title>Genomic Encyclopedia of Archaeal and Bacterial Type Strains, Phase II (KMG-II): from individual species to whole genera.</title>
        <authorList>
            <person name="Goeker M."/>
        </authorList>
    </citation>
    <scope>NUCLEOTIDE SEQUENCE [LARGE SCALE GENOMIC DNA]</scope>
    <source>
        <strain evidence="3 4">DSM 23382</strain>
    </source>
</reference>
<dbReference type="InterPro" id="IPR035965">
    <property type="entry name" value="PAS-like_dom_sf"/>
</dbReference>
<dbReference type="SUPFAM" id="SSF55785">
    <property type="entry name" value="PYP-like sensor domain (PAS domain)"/>
    <property type="match status" value="1"/>
</dbReference>
<comment type="caution">
    <text evidence="3">The sequence shown here is derived from an EMBL/GenBank/DDBJ whole genome shotgun (WGS) entry which is preliminary data.</text>
</comment>
<dbReference type="PROSITE" id="PS50112">
    <property type="entry name" value="PAS"/>
    <property type="match status" value="1"/>
</dbReference>
<keyword evidence="4" id="KW-1185">Reference proteome</keyword>
<dbReference type="SMART" id="SM00091">
    <property type="entry name" value="PAS"/>
    <property type="match status" value="1"/>
</dbReference>